<protein>
    <submittedName>
        <fullName evidence="1">Uncharacterized protein</fullName>
    </submittedName>
</protein>
<dbReference type="AlphaFoldDB" id="A0A852PUW8"/>
<dbReference type="EMBL" id="JACBKA010000050">
    <property type="protein sequence ID" value="NYA28240.1"/>
    <property type="molecule type" value="Genomic_DNA"/>
</dbReference>
<dbReference type="Proteomes" id="UP000590599">
    <property type="component" value="Unassembled WGS sequence"/>
</dbReference>
<comment type="caution">
    <text evidence="1">The sequence shown here is derived from an EMBL/GenBank/DDBJ whole genome shotgun (WGS) entry which is preliminary data.</text>
</comment>
<name>A0A852PUW8_HAEHA</name>
<evidence type="ECO:0000313" key="2">
    <source>
        <dbReference type="Proteomes" id="UP000590599"/>
    </source>
</evidence>
<proteinExistence type="predicted"/>
<organism evidence="1 2">
    <name type="scientific">Haemophilus haemolyticus</name>
    <dbReference type="NCBI Taxonomy" id="726"/>
    <lineage>
        <taxon>Bacteria</taxon>
        <taxon>Pseudomonadati</taxon>
        <taxon>Pseudomonadota</taxon>
        <taxon>Gammaproteobacteria</taxon>
        <taxon>Pasteurellales</taxon>
        <taxon>Pasteurellaceae</taxon>
        <taxon>Haemophilus</taxon>
    </lineage>
</organism>
<reference evidence="1 2" key="1">
    <citation type="submission" date="2020-07" db="EMBL/GenBank/DDBJ databases">
        <title>Genus Haemophilus, Bergeys manual.</title>
        <authorList>
            <person name="Noerskov-Lauritsen N."/>
        </authorList>
    </citation>
    <scope>NUCLEOTIDE SEQUENCE [LARGE SCALE GENOMIC DNA]</scope>
    <source>
        <strain evidence="1 2">CCUG30047</strain>
    </source>
</reference>
<sequence>MASAMGYVAGEVGKDVAAGYKAIPRPYKVAFGIEAGINTAAETILYATGQREINSHNVLQSTKNVLVDSTYSAITVKAGDGTGAALDAAKGLIEGKSLDVVVSDVGTSVWLSKSVGQFVKNEDAKRLITSGAKKVIESIQSKSETPNNEVKNEAK</sequence>
<evidence type="ECO:0000313" key="1">
    <source>
        <dbReference type="EMBL" id="NYA28240.1"/>
    </source>
</evidence>
<accession>A0A852PUW8</accession>
<gene>
    <name evidence="1" type="ORF">HZI69_10445</name>
</gene>